<dbReference type="Pfam" id="PF02774">
    <property type="entry name" value="Semialdhyde_dhC"/>
    <property type="match status" value="1"/>
</dbReference>
<dbReference type="GO" id="GO:0051287">
    <property type="term" value="F:NAD binding"/>
    <property type="evidence" value="ECO:0007669"/>
    <property type="project" value="InterPro"/>
</dbReference>
<dbReference type="PANTHER" id="PTHR46718:SF1">
    <property type="entry name" value="ASPARTATE-SEMIALDEHYDE DEHYDROGENASE"/>
    <property type="match status" value="1"/>
</dbReference>
<dbReference type="Gene3D" id="3.40.50.720">
    <property type="entry name" value="NAD(P)-binding Rossmann-like Domain"/>
    <property type="match status" value="1"/>
</dbReference>
<dbReference type="GO" id="GO:0009089">
    <property type="term" value="P:lysine biosynthetic process via diaminopimelate"/>
    <property type="evidence" value="ECO:0007669"/>
    <property type="project" value="UniProtKB-UniPathway"/>
</dbReference>
<dbReference type="CDD" id="cd18130">
    <property type="entry name" value="ASADH_C_arch_fung_like"/>
    <property type="match status" value="1"/>
</dbReference>
<dbReference type="InterPro" id="IPR000319">
    <property type="entry name" value="Asp-semialdehyde_DH_CS"/>
</dbReference>
<dbReference type="OrthoDB" id="1894490at2759"/>
<protein>
    <recommendedName>
        <fullName evidence="12">Aspartate-semialdehyde dehydrogenase</fullName>
        <ecNumber evidence="4">1.2.1.11</ecNumber>
    </recommendedName>
</protein>
<feature type="active site" description="Acyl-thioester intermediate" evidence="13">
    <location>
        <position position="154"/>
    </location>
</feature>
<organism evidence="15 16">
    <name type="scientific">Planoprotostelium fungivorum</name>
    <dbReference type="NCBI Taxonomy" id="1890364"/>
    <lineage>
        <taxon>Eukaryota</taxon>
        <taxon>Amoebozoa</taxon>
        <taxon>Evosea</taxon>
        <taxon>Variosea</taxon>
        <taxon>Cavosteliida</taxon>
        <taxon>Cavosteliaceae</taxon>
        <taxon>Planoprotostelium</taxon>
    </lineage>
</organism>
<dbReference type="CDD" id="cd02315">
    <property type="entry name" value="ScASADH_like_N"/>
    <property type="match status" value="1"/>
</dbReference>
<evidence type="ECO:0000313" key="15">
    <source>
        <dbReference type="EMBL" id="PRP74577.1"/>
    </source>
</evidence>
<evidence type="ECO:0000256" key="11">
    <source>
        <dbReference type="ARBA" id="ARBA00049950"/>
    </source>
</evidence>
<proteinExistence type="inferred from homology"/>
<accession>A0A2P6MSA9</accession>
<dbReference type="InterPro" id="IPR000534">
    <property type="entry name" value="Semialdehyde_DH_NAD-bd"/>
</dbReference>
<dbReference type="GO" id="GO:0009086">
    <property type="term" value="P:methionine biosynthetic process"/>
    <property type="evidence" value="ECO:0007669"/>
    <property type="project" value="UniProtKB-KW"/>
</dbReference>
<dbReference type="Pfam" id="PF01118">
    <property type="entry name" value="Semialdhyde_dh"/>
    <property type="match status" value="1"/>
</dbReference>
<dbReference type="InterPro" id="IPR012280">
    <property type="entry name" value="Semialdhyde_DH_dimer_dom"/>
</dbReference>
<evidence type="ECO:0000256" key="3">
    <source>
        <dbReference type="ARBA" id="ARBA00010584"/>
    </source>
</evidence>
<dbReference type="UniPathway" id="UPA00034">
    <property type="reaction ID" value="UER00016"/>
</dbReference>
<dbReference type="NCBIfam" id="TIGR00978">
    <property type="entry name" value="asd_EA"/>
    <property type="match status" value="1"/>
</dbReference>
<dbReference type="Gene3D" id="3.30.360.10">
    <property type="entry name" value="Dihydrodipicolinate Reductase, domain 2"/>
    <property type="match status" value="1"/>
</dbReference>
<evidence type="ECO:0000256" key="2">
    <source>
        <dbReference type="ARBA" id="ARBA00005097"/>
    </source>
</evidence>
<keyword evidence="6" id="KW-0791">Threonine biosynthesis</keyword>
<dbReference type="EMBL" id="MDYQ01000452">
    <property type="protein sequence ID" value="PRP74577.1"/>
    <property type="molecule type" value="Genomic_DNA"/>
</dbReference>
<evidence type="ECO:0000256" key="5">
    <source>
        <dbReference type="ARBA" id="ARBA00022605"/>
    </source>
</evidence>
<dbReference type="InterPro" id="IPR051823">
    <property type="entry name" value="ASADH-related"/>
</dbReference>
<sequence length="354" mass="38269">MSQSRLRVGILGATGTVGQRFIVLLQNHPQFEITHLGASERSAGQTYKKIVRWKLSQSMPEDIGGLTVTLCDPAHFEGCSLVFSALDSSVAGPVEDAFARAGMAVFSNAKDHRMDPDVPILIPFCNPDHLDIIPHQQKSRGLTGNGYIITNANCASTGLVVALKPLQDAFGIDKVIVFTMQAVSGAGYPGVPSLDIYDNVVPYISGEEDKLHVEPRKILGRVDGGDTFVDYDVTLSAMCNRVPVIDGHTECVSIKLNKTATLEEVQKALKEFKPKLPALPSMPPVSLQLFEESDRPQPRLDRDLGRGYTVAVGGVRKCNVLDFKFTLLSHNCVIGAAGGSILNAELALVRGYLK</sequence>
<dbReference type="InterPro" id="IPR036291">
    <property type="entry name" value="NAD(P)-bd_dom_sf"/>
</dbReference>
<keyword evidence="9" id="KW-0486">Methionine biosynthesis</keyword>
<dbReference type="FunFam" id="3.30.360.10:FF:000016">
    <property type="entry name" value="Probable aspartate-semialdehyde dehydrogenase"/>
    <property type="match status" value="1"/>
</dbReference>
<dbReference type="EC" id="1.2.1.11" evidence="4"/>
<dbReference type="GO" id="GO:0050661">
    <property type="term" value="F:NADP binding"/>
    <property type="evidence" value="ECO:0007669"/>
    <property type="project" value="InterPro"/>
</dbReference>
<evidence type="ECO:0000256" key="8">
    <source>
        <dbReference type="ARBA" id="ARBA00023002"/>
    </source>
</evidence>
<dbReference type="SMART" id="SM00859">
    <property type="entry name" value="Semialdhyde_dh"/>
    <property type="match status" value="1"/>
</dbReference>
<evidence type="ECO:0000256" key="9">
    <source>
        <dbReference type="ARBA" id="ARBA00023167"/>
    </source>
</evidence>
<feature type="active site" description="Proton acceptor" evidence="13">
    <location>
        <position position="248"/>
    </location>
</feature>
<keyword evidence="8" id="KW-0560">Oxidoreductase</keyword>
<comment type="pathway">
    <text evidence="1">Amino-acid biosynthesis; L-methionine biosynthesis via de novo pathway; L-homoserine from L-aspartate: step 2/3.</text>
</comment>
<reference evidence="15 16" key="1">
    <citation type="journal article" date="2018" name="Genome Biol. Evol.">
        <title>Multiple Roots of Fruiting Body Formation in Amoebozoa.</title>
        <authorList>
            <person name="Hillmann F."/>
            <person name="Forbes G."/>
            <person name="Novohradska S."/>
            <person name="Ferling I."/>
            <person name="Riege K."/>
            <person name="Groth M."/>
            <person name="Westermann M."/>
            <person name="Marz M."/>
            <person name="Spaller T."/>
            <person name="Winckler T."/>
            <person name="Schaap P."/>
            <person name="Glockner G."/>
        </authorList>
    </citation>
    <scope>NUCLEOTIDE SEQUENCE [LARGE SCALE GENOMIC DNA]</scope>
    <source>
        <strain evidence="15 16">Jena</strain>
    </source>
</reference>
<feature type="domain" description="Semialdehyde dehydrogenase NAD-binding" evidence="14">
    <location>
        <begin position="7"/>
        <end position="133"/>
    </location>
</feature>
<comment type="caution">
    <text evidence="15">The sequence shown here is derived from an EMBL/GenBank/DDBJ whole genome shotgun (WGS) entry which is preliminary data.</text>
</comment>
<dbReference type="GO" id="GO:0009088">
    <property type="term" value="P:threonine biosynthetic process"/>
    <property type="evidence" value="ECO:0007669"/>
    <property type="project" value="UniProtKB-UniPathway"/>
</dbReference>
<comment type="similarity">
    <text evidence="3">Belongs to the aspartate-semialdehyde dehydrogenase family.</text>
</comment>
<dbReference type="SUPFAM" id="SSF51735">
    <property type="entry name" value="NAD(P)-binding Rossmann-fold domains"/>
    <property type="match status" value="1"/>
</dbReference>
<comment type="function">
    <text evidence="11">Catalyzes the NADPH-dependent formation of L-aspartate 4-semialdehyde (L-ASA) by the reductive dephosphorylation of 4-phospho-L-aspartate. Mediates the second step in the biosynthesis of amino acids that derive from aspartate (the aspartate family of amino acids), including methioinine and threonine, the latter of which is a precursor to isoleucine.</text>
</comment>
<dbReference type="InterPro" id="IPR005676">
    <property type="entry name" value="Asp_semi-ald_DH_pep-lack"/>
</dbReference>
<evidence type="ECO:0000256" key="4">
    <source>
        <dbReference type="ARBA" id="ARBA00013120"/>
    </source>
</evidence>
<dbReference type="GO" id="GO:0004073">
    <property type="term" value="F:aspartate-semialdehyde dehydrogenase activity"/>
    <property type="evidence" value="ECO:0007669"/>
    <property type="project" value="UniProtKB-EC"/>
</dbReference>
<dbReference type="UniPathway" id="UPA00051">
    <property type="reaction ID" value="UER00464"/>
</dbReference>
<evidence type="ECO:0000313" key="16">
    <source>
        <dbReference type="Proteomes" id="UP000241769"/>
    </source>
</evidence>
<dbReference type="PANTHER" id="PTHR46718">
    <property type="entry name" value="ASPARTATE-SEMIALDEHYDE DEHYDROGENASE"/>
    <property type="match status" value="1"/>
</dbReference>
<keyword evidence="16" id="KW-1185">Reference proteome</keyword>
<evidence type="ECO:0000256" key="10">
    <source>
        <dbReference type="ARBA" id="ARBA00049864"/>
    </source>
</evidence>
<comment type="pathway">
    <text evidence="2">Amino-acid biosynthesis; L-threonine biosynthesis; L-threonine from L-aspartate: step 2/5.</text>
</comment>
<dbReference type="PIRSF" id="PIRSF000148">
    <property type="entry name" value="ASA_dh"/>
    <property type="match status" value="1"/>
</dbReference>
<dbReference type="NCBIfam" id="NF006416">
    <property type="entry name" value="PRK08664.1"/>
    <property type="match status" value="1"/>
</dbReference>
<dbReference type="InParanoid" id="A0A2P6MSA9"/>
<dbReference type="STRING" id="1890364.A0A2P6MSA9"/>
<dbReference type="AlphaFoldDB" id="A0A2P6MSA9"/>
<evidence type="ECO:0000259" key="14">
    <source>
        <dbReference type="SMART" id="SM00859"/>
    </source>
</evidence>
<keyword evidence="7" id="KW-0521">NADP</keyword>
<evidence type="ECO:0000256" key="7">
    <source>
        <dbReference type="ARBA" id="ARBA00022857"/>
    </source>
</evidence>
<dbReference type="UniPathway" id="UPA00050">
    <property type="reaction ID" value="UER00463"/>
</dbReference>
<name>A0A2P6MSA9_9EUKA</name>
<evidence type="ECO:0000256" key="12">
    <source>
        <dbReference type="ARBA" id="ARBA00050041"/>
    </source>
</evidence>
<keyword evidence="5" id="KW-0028">Amino-acid biosynthesis</keyword>
<dbReference type="PROSITE" id="PS01103">
    <property type="entry name" value="ASD"/>
    <property type="match status" value="1"/>
</dbReference>
<dbReference type="SUPFAM" id="SSF55347">
    <property type="entry name" value="Glyceraldehyde-3-phosphate dehydrogenase-like, C-terminal domain"/>
    <property type="match status" value="1"/>
</dbReference>
<dbReference type="Proteomes" id="UP000241769">
    <property type="component" value="Unassembled WGS sequence"/>
</dbReference>
<evidence type="ECO:0000256" key="1">
    <source>
        <dbReference type="ARBA" id="ARBA00005021"/>
    </source>
</evidence>
<dbReference type="GO" id="GO:0046983">
    <property type="term" value="F:protein dimerization activity"/>
    <property type="evidence" value="ECO:0007669"/>
    <property type="project" value="InterPro"/>
</dbReference>
<evidence type="ECO:0000256" key="6">
    <source>
        <dbReference type="ARBA" id="ARBA00022697"/>
    </source>
</evidence>
<evidence type="ECO:0000256" key="13">
    <source>
        <dbReference type="PIRSR" id="PIRSR000148-1"/>
    </source>
</evidence>
<gene>
    <name evidence="15" type="ORF">PROFUN_16174</name>
</gene>
<comment type="catalytic activity">
    <reaction evidence="10">
        <text>L-aspartate 4-semialdehyde + phosphate + NADP(+) = 4-phospho-L-aspartate + NADPH + H(+)</text>
        <dbReference type="Rhea" id="RHEA:24284"/>
        <dbReference type="ChEBI" id="CHEBI:15378"/>
        <dbReference type="ChEBI" id="CHEBI:43474"/>
        <dbReference type="ChEBI" id="CHEBI:57535"/>
        <dbReference type="ChEBI" id="CHEBI:57783"/>
        <dbReference type="ChEBI" id="CHEBI:58349"/>
        <dbReference type="ChEBI" id="CHEBI:537519"/>
        <dbReference type="EC" id="1.2.1.11"/>
    </reaction>
    <physiologicalReaction direction="right-to-left" evidence="10">
        <dbReference type="Rhea" id="RHEA:24286"/>
    </physiologicalReaction>
</comment>